<protein>
    <recommendedName>
        <fullName evidence="8 9">Peroxisomal leader peptide-processing protease</fullName>
        <ecNumber evidence="9">3.4.21.-</ecNumber>
    </recommendedName>
</protein>
<comment type="subcellular location">
    <subcellularLocation>
        <location evidence="1 9">Peroxisome</location>
    </subcellularLocation>
</comment>
<dbReference type="Gene3D" id="2.40.10.10">
    <property type="entry name" value="Trypsin-like serine proteases"/>
    <property type="match status" value="3"/>
</dbReference>
<comment type="function">
    <text evidence="7 9">Peroxisomal protease that mediates both the removal of the leader peptide from proteins containing a PTS2 target sequence and processes several PTS1-containing proteins. Catalyzes the processing of PTS1-proteins involved in the peroxisomal beta-oxidation of fatty acids.</text>
</comment>
<evidence type="ECO:0000256" key="1">
    <source>
        <dbReference type="ARBA" id="ARBA00004275"/>
    </source>
</evidence>
<sequence length="493" mass="51861">MTSPEEACCIVSVSDPLDPGAKPTSCSGTVLNPHAGVVLCSGALFSRFAEDAHAARVRVQWPTASAEMNACGSGSGSRSPARLLMLVSCPQFRSALRRLFRDANKWSFCAGEEKAEALADSNFSCCFAVLAVPGLGNRAGAVSWLSSASLRKGSEVVACGSPFASFCPDIFMNTLSKGVVSNLAGEENAVILTDARCLPGTEGGGLFLQEGPNSHLVGIIVSPLCWKSGEWIGLTLVCSLQSILENMRHSATSISALRDISGNEVSLGEHRLASKLPSVVLVESGQFWGSGVLLGPHLMVTCRHVINGRSGVTVRMNLCGRFHSVLGDVLYSSKESSPYDVAVVKLKEDLKGVASPQFASSFDPGEDVLVVGYGAFGDSCGPSMTSGILSKTITHGSVPVMLQTTCAVLSGASGGAVVKTNTGELLGIVASNTRDFTAKVTFPHLNFSIPVTVLKPLLRQFSQTGDTTVFEQLDTVDKVVRRVWRLQAATSKL</sequence>
<comment type="similarity">
    <text evidence="2 9">Belongs to the peptidase S1B family.</text>
</comment>
<evidence type="ECO:0000256" key="8">
    <source>
        <dbReference type="ARBA" id="ARBA00071396"/>
    </source>
</evidence>
<reference evidence="10" key="2">
    <citation type="submission" date="2025-08" db="UniProtKB">
        <authorList>
            <consortium name="Ensembl"/>
        </authorList>
    </citation>
    <scope>IDENTIFICATION</scope>
</reference>
<dbReference type="GO" id="GO:0005782">
    <property type="term" value="C:peroxisomal matrix"/>
    <property type="evidence" value="ECO:0007669"/>
    <property type="project" value="UniProtKB-ARBA"/>
</dbReference>
<dbReference type="RefSeq" id="XP_028845582.1">
    <property type="nucleotide sequence ID" value="XM_028989749.1"/>
</dbReference>
<evidence type="ECO:0000256" key="9">
    <source>
        <dbReference type="PIRNR" id="PIRNR037989"/>
    </source>
</evidence>
<dbReference type="EC" id="3.4.21.-" evidence="9"/>
<evidence type="ECO:0000256" key="4">
    <source>
        <dbReference type="ARBA" id="ARBA00022801"/>
    </source>
</evidence>
<keyword evidence="11" id="KW-1185">Reference proteome</keyword>
<accession>A0AAY4CKV8</accession>
<reference evidence="10" key="3">
    <citation type="submission" date="2025-09" db="UniProtKB">
        <authorList>
            <consortium name="Ensembl"/>
        </authorList>
    </citation>
    <scope>IDENTIFICATION</scope>
</reference>
<dbReference type="InterPro" id="IPR039245">
    <property type="entry name" value="TYSND1/DEG15"/>
</dbReference>
<dbReference type="Ensembl" id="ENSDCDT00010041867.1">
    <property type="protein sequence ID" value="ENSDCDP00010033845.1"/>
    <property type="gene ID" value="ENSDCDG00010021509.1"/>
</dbReference>
<dbReference type="InterPro" id="IPR009003">
    <property type="entry name" value="Peptidase_S1_PA"/>
</dbReference>
<evidence type="ECO:0000313" key="10">
    <source>
        <dbReference type="Ensembl" id="ENSDCDP00010033845.1"/>
    </source>
</evidence>
<dbReference type="GeneID" id="114795980"/>
<dbReference type="GO" id="GO:0031998">
    <property type="term" value="P:regulation of fatty acid beta-oxidation"/>
    <property type="evidence" value="ECO:0007669"/>
    <property type="project" value="TreeGrafter"/>
</dbReference>
<proteinExistence type="inferred from homology"/>
<dbReference type="GeneTree" id="ENSGT00390000014627"/>
<dbReference type="PANTHER" id="PTHR21004">
    <property type="entry name" value="SERINE PROTEASE-RELATED"/>
    <property type="match status" value="1"/>
</dbReference>
<evidence type="ECO:0000313" key="11">
    <source>
        <dbReference type="Proteomes" id="UP000694580"/>
    </source>
</evidence>
<organism evidence="10 11">
    <name type="scientific">Denticeps clupeoides</name>
    <name type="common">denticle herring</name>
    <dbReference type="NCBI Taxonomy" id="299321"/>
    <lineage>
        <taxon>Eukaryota</taxon>
        <taxon>Metazoa</taxon>
        <taxon>Chordata</taxon>
        <taxon>Craniata</taxon>
        <taxon>Vertebrata</taxon>
        <taxon>Euteleostomi</taxon>
        <taxon>Actinopterygii</taxon>
        <taxon>Neopterygii</taxon>
        <taxon>Teleostei</taxon>
        <taxon>Clupei</taxon>
        <taxon>Clupeiformes</taxon>
        <taxon>Denticipitoidei</taxon>
        <taxon>Denticipitidae</taxon>
        <taxon>Denticeps</taxon>
    </lineage>
</organism>
<dbReference type="GO" id="GO:0016485">
    <property type="term" value="P:protein processing"/>
    <property type="evidence" value="ECO:0007669"/>
    <property type="project" value="InterPro"/>
</dbReference>
<dbReference type="PANTHER" id="PTHR21004:SF0">
    <property type="entry name" value="PEROXISOMAL LEADER PEPTIDE-PROCESSING PROTEASE"/>
    <property type="match status" value="1"/>
</dbReference>
<comment type="PTM">
    <text evidence="9">The full-lengh TYSND1 is the active the proteolytic processing of PTS1- and PTS2-proteins and in self-cleavage, and intermolecular self-cleavage of TYSND1 down-regulates its protease activity.</text>
</comment>
<dbReference type="AlphaFoldDB" id="A0AAY4CKV8"/>
<gene>
    <name evidence="10" type="primary">TYSND1</name>
</gene>
<evidence type="ECO:0000256" key="6">
    <source>
        <dbReference type="ARBA" id="ARBA00023140"/>
    </source>
</evidence>
<keyword evidence="5 9" id="KW-0720">Serine protease</keyword>
<name>A0AAY4CKV8_9TELE</name>
<dbReference type="Pfam" id="PF13365">
    <property type="entry name" value="Trypsin_2"/>
    <property type="match status" value="2"/>
</dbReference>
<keyword evidence="4 9" id="KW-0378">Hydrolase</keyword>
<evidence type="ECO:0000256" key="5">
    <source>
        <dbReference type="ARBA" id="ARBA00022825"/>
    </source>
</evidence>
<reference evidence="10 11" key="1">
    <citation type="submission" date="2020-06" db="EMBL/GenBank/DDBJ databases">
        <authorList>
            <consortium name="Wellcome Sanger Institute Data Sharing"/>
        </authorList>
    </citation>
    <scope>NUCLEOTIDE SEQUENCE [LARGE SCALE GENOMIC DNA]</scope>
</reference>
<dbReference type="SUPFAM" id="SSF50494">
    <property type="entry name" value="Trypsin-like serine proteases"/>
    <property type="match status" value="2"/>
</dbReference>
<evidence type="ECO:0000256" key="7">
    <source>
        <dbReference type="ARBA" id="ARBA00060175"/>
    </source>
</evidence>
<keyword evidence="6 9" id="KW-0576">Peroxisome</keyword>
<dbReference type="InterPro" id="IPR043504">
    <property type="entry name" value="Peptidase_S1_PA_chymotrypsin"/>
</dbReference>
<dbReference type="Proteomes" id="UP000694580">
    <property type="component" value="Chromosome 8"/>
</dbReference>
<dbReference type="FunFam" id="2.40.10.10:FF:000080">
    <property type="entry name" value="peroxisomal leader peptide-processing protease"/>
    <property type="match status" value="1"/>
</dbReference>
<evidence type="ECO:0000256" key="2">
    <source>
        <dbReference type="ARBA" id="ARBA00008764"/>
    </source>
</evidence>
<dbReference type="GO" id="GO:0004252">
    <property type="term" value="F:serine-type endopeptidase activity"/>
    <property type="evidence" value="ECO:0007669"/>
    <property type="project" value="InterPro"/>
</dbReference>
<evidence type="ECO:0000256" key="3">
    <source>
        <dbReference type="ARBA" id="ARBA00022670"/>
    </source>
</evidence>
<keyword evidence="3 9" id="KW-0645">Protease</keyword>